<dbReference type="RefSeq" id="WP_144450676.1">
    <property type="nucleotide sequence ID" value="NZ_VLKZ01000006.1"/>
</dbReference>
<dbReference type="GO" id="GO:0009319">
    <property type="term" value="C:cytochrome o ubiquinol oxidase complex"/>
    <property type="evidence" value="ECO:0007669"/>
    <property type="project" value="TreeGrafter"/>
</dbReference>
<evidence type="ECO:0000313" key="8">
    <source>
        <dbReference type="EMBL" id="TWI55814.1"/>
    </source>
</evidence>
<keyword evidence="6 7" id="KW-0472">Membrane</keyword>
<dbReference type="Proteomes" id="UP000315711">
    <property type="component" value="Unassembled WGS sequence"/>
</dbReference>
<comment type="subcellular location">
    <subcellularLocation>
        <location evidence="1">Cell membrane</location>
        <topology evidence="1">Multi-pass membrane protein</topology>
    </subcellularLocation>
</comment>
<keyword evidence="5 7" id="KW-1133">Transmembrane helix</keyword>
<dbReference type="EMBL" id="VLKZ01000006">
    <property type="protein sequence ID" value="TWI55814.1"/>
    <property type="molecule type" value="Genomic_DNA"/>
</dbReference>
<dbReference type="InterPro" id="IPR050968">
    <property type="entry name" value="Cytochrome_c_oxidase_bac_sub4"/>
</dbReference>
<evidence type="ECO:0000256" key="2">
    <source>
        <dbReference type="ARBA" id="ARBA00008079"/>
    </source>
</evidence>
<dbReference type="GO" id="GO:0015990">
    <property type="term" value="P:electron transport coupled proton transport"/>
    <property type="evidence" value="ECO:0007669"/>
    <property type="project" value="TreeGrafter"/>
</dbReference>
<evidence type="ECO:0000256" key="4">
    <source>
        <dbReference type="ARBA" id="ARBA00022692"/>
    </source>
</evidence>
<dbReference type="Gene3D" id="1.20.1640.10">
    <property type="entry name" value="Multidrug efflux transporter AcrB transmembrane domain"/>
    <property type="match status" value="1"/>
</dbReference>
<dbReference type="InterPro" id="IPR005171">
    <property type="entry name" value="Cyt_c_oxidase_su4_prok"/>
</dbReference>
<keyword evidence="3" id="KW-1003">Cell membrane</keyword>
<protein>
    <submittedName>
        <fullName evidence="8">Cytochrome c oxidase subunit 4</fullName>
    </submittedName>
</protein>
<comment type="similarity">
    <text evidence="2">Belongs to the cytochrome c oxidase bacterial subunit 4 family.</text>
</comment>
<dbReference type="GO" id="GO:0019646">
    <property type="term" value="P:aerobic electron transport chain"/>
    <property type="evidence" value="ECO:0007669"/>
    <property type="project" value="TreeGrafter"/>
</dbReference>
<proteinExistence type="inferred from homology"/>
<accession>A0A562QGE3</accession>
<evidence type="ECO:0000256" key="7">
    <source>
        <dbReference type="SAM" id="Phobius"/>
    </source>
</evidence>
<feature type="transmembrane region" description="Helical" evidence="7">
    <location>
        <begin position="90"/>
        <end position="113"/>
    </location>
</feature>
<keyword evidence="4 7" id="KW-0812">Transmembrane</keyword>
<dbReference type="GO" id="GO:0015078">
    <property type="term" value="F:proton transmembrane transporter activity"/>
    <property type="evidence" value="ECO:0007669"/>
    <property type="project" value="TreeGrafter"/>
</dbReference>
<evidence type="ECO:0000256" key="3">
    <source>
        <dbReference type="ARBA" id="ARBA00022475"/>
    </source>
</evidence>
<keyword evidence="9" id="KW-1185">Reference proteome</keyword>
<name>A0A562QGE3_9BACI</name>
<evidence type="ECO:0000256" key="1">
    <source>
        <dbReference type="ARBA" id="ARBA00004651"/>
    </source>
</evidence>
<feature type="transmembrane region" description="Helical" evidence="7">
    <location>
        <begin position="56"/>
        <end position="78"/>
    </location>
</feature>
<organism evidence="8 9">
    <name type="scientific">Halalkalibacter nanhaiisediminis</name>
    <dbReference type="NCBI Taxonomy" id="688079"/>
    <lineage>
        <taxon>Bacteria</taxon>
        <taxon>Bacillati</taxon>
        <taxon>Bacillota</taxon>
        <taxon>Bacilli</taxon>
        <taxon>Bacillales</taxon>
        <taxon>Bacillaceae</taxon>
        <taxon>Halalkalibacter</taxon>
    </lineage>
</organism>
<dbReference type="GO" id="GO:0005886">
    <property type="term" value="C:plasma membrane"/>
    <property type="evidence" value="ECO:0007669"/>
    <property type="project" value="UniProtKB-SubCell"/>
</dbReference>
<sequence length="115" mass="13118">MADNILSQRFDKSAMTEEEKRQTNKEIKKQIIVFALMIFLTIMSFLAVGADFIPRSFAIPFILLLAVIQFALQLIFFMHLKDKDHAWATAFMITGIFVTMPTIAALMLLIGVVKY</sequence>
<dbReference type="Pfam" id="PF03626">
    <property type="entry name" value="COX4_pro"/>
    <property type="match status" value="1"/>
</dbReference>
<dbReference type="PANTHER" id="PTHR36835:SF1">
    <property type="entry name" value="CYTOCHROME BO(3) UBIQUINOL OXIDASE SUBUNIT 4"/>
    <property type="match status" value="1"/>
</dbReference>
<dbReference type="AlphaFoldDB" id="A0A562QGE3"/>
<reference evidence="8 9" key="1">
    <citation type="journal article" date="2015" name="Stand. Genomic Sci.">
        <title>Genomic Encyclopedia of Bacterial and Archaeal Type Strains, Phase III: the genomes of soil and plant-associated and newly described type strains.</title>
        <authorList>
            <person name="Whitman W.B."/>
            <person name="Woyke T."/>
            <person name="Klenk H.P."/>
            <person name="Zhou Y."/>
            <person name="Lilburn T.G."/>
            <person name="Beck B.J."/>
            <person name="De Vos P."/>
            <person name="Vandamme P."/>
            <person name="Eisen J.A."/>
            <person name="Garrity G."/>
            <person name="Hugenholtz P."/>
            <person name="Kyrpides N.C."/>
        </authorList>
    </citation>
    <scope>NUCLEOTIDE SEQUENCE [LARGE SCALE GENOMIC DNA]</scope>
    <source>
        <strain evidence="8 9">CGMCC 1.10116</strain>
    </source>
</reference>
<evidence type="ECO:0000256" key="6">
    <source>
        <dbReference type="ARBA" id="ARBA00023136"/>
    </source>
</evidence>
<dbReference type="GO" id="GO:0009486">
    <property type="term" value="F:cytochrome bo3 ubiquinol oxidase activity"/>
    <property type="evidence" value="ECO:0007669"/>
    <property type="project" value="TreeGrafter"/>
</dbReference>
<evidence type="ECO:0000256" key="5">
    <source>
        <dbReference type="ARBA" id="ARBA00022989"/>
    </source>
</evidence>
<dbReference type="PANTHER" id="PTHR36835">
    <property type="entry name" value="CYTOCHROME BO(3) UBIQUINOL OXIDASE SUBUNIT 4"/>
    <property type="match status" value="1"/>
</dbReference>
<feature type="transmembrane region" description="Helical" evidence="7">
    <location>
        <begin position="31"/>
        <end position="50"/>
    </location>
</feature>
<comment type="caution">
    <text evidence="8">The sequence shown here is derived from an EMBL/GenBank/DDBJ whole genome shotgun (WGS) entry which is preliminary data.</text>
</comment>
<gene>
    <name evidence="8" type="ORF">IQ10_02374</name>
</gene>
<dbReference type="OrthoDB" id="2989516at2"/>
<evidence type="ECO:0000313" key="9">
    <source>
        <dbReference type="Proteomes" id="UP000315711"/>
    </source>
</evidence>